<comment type="caution">
    <text evidence="5">The sequence shown here is derived from an EMBL/GenBank/DDBJ whole genome shotgun (WGS) entry which is preliminary data.</text>
</comment>
<dbReference type="EMBL" id="MCGR01000015">
    <property type="protein sequence ID" value="ORY86068.1"/>
    <property type="molecule type" value="Genomic_DNA"/>
</dbReference>
<dbReference type="InterPro" id="IPR034453">
    <property type="entry name" value="MEI2-like_RRM1"/>
</dbReference>
<sequence length="607" mass="62857">MSYRNDQPYSYPPPAGGNGQQPYNYGPPPPASYGGPPPLPRADYPGPRFQPGPGAGGGGRSPLRGGGGGGYGGPPPPRGREFAAPVDQGWGSRQRRRSASPGYDRGAPGRDGPPGGYGGGGGGYGGPDRGGYGAGGDRGEYNSRANGPRELSVLDPGRGRRRIPRDEGDTGLTEEEHARIVEERKRKEQPCRTLFVRNVKYGVTADQVRERFERIGDIRTCFDMLEKRGMLFITYFDIRAAMMAKDQLQGSMINGRPIDVHFSLPRDADLAKRCDREKGQGTLALTVVGARGPIEDRELMDRFGAFGEVHSVAPDPTRPDQRLIQFFDSRGSERAYDQLNDAPLAGGRMDLRFMWDPPPSLLPRMPPREQQRDQYGYGPPPGQAPPPAVPYAGNYGAPPPPPPAALAYGGASPYGAPAAAGAPADEDRLAQALKVQKLLESLGKGAVPPPSAPSAAPAPYGAPAGGAYGAPPPPPAPYGQPPASAGSYGTPQPQGYGASPLPPSGSSNSPPQPAAPALPPALLALLGKSGAPAAGASGYSPQGSAGGTPPYQPAPPQAAGGSAPPPPPPQAPPAGGDAPAAPPAAPAQVQELLSLLAQQQKQQNDKQ</sequence>
<dbReference type="GO" id="GO:0003723">
    <property type="term" value="F:RNA binding"/>
    <property type="evidence" value="ECO:0007669"/>
    <property type="project" value="UniProtKB-UniRule"/>
</dbReference>
<evidence type="ECO:0000256" key="2">
    <source>
        <dbReference type="PROSITE-ProRule" id="PRU00176"/>
    </source>
</evidence>
<keyword evidence="1 2" id="KW-0694">RNA-binding</keyword>
<dbReference type="InterPro" id="IPR000504">
    <property type="entry name" value="RRM_dom"/>
</dbReference>
<evidence type="ECO:0000313" key="6">
    <source>
        <dbReference type="Proteomes" id="UP000193467"/>
    </source>
</evidence>
<evidence type="ECO:0000256" key="1">
    <source>
        <dbReference type="ARBA" id="ARBA00022884"/>
    </source>
</evidence>
<accession>A0A1Y2FQ13</accession>
<gene>
    <name evidence="5" type="ORF">BCR35DRAFT_302727</name>
</gene>
<feature type="compositionally biased region" description="Low complexity" evidence="3">
    <location>
        <begin position="453"/>
        <end position="462"/>
    </location>
</feature>
<name>A0A1Y2FQ13_9BASI</name>
<feature type="region of interest" description="Disordered" evidence="3">
    <location>
        <begin position="443"/>
        <end position="607"/>
    </location>
</feature>
<dbReference type="STRING" id="106004.A0A1Y2FQ13"/>
<feature type="region of interest" description="Disordered" evidence="3">
    <location>
        <begin position="1"/>
        <end position="173"/>
    </location>
</feature>
<feature type="compositionally biased region" description="Pro residues" evidence="3">
    <location>
        <begin position="25"/>
        <end position="40"/>
    </location>
</feature>
<dbReference type="SMART" id="SM00360">
    <property type="entry name" value="RRM"/>
    <property type="match status" value="2"/>
</dbReference>
<feature type="compositionally biased region" description="Pro residues" evidence="3">
    <location>
        <begin position="510"/>
        <end position="519"/>
    </location>
</feature>
<dbReference type="AlphaFoldDB" id="A0A1Y2FQ13"/>
<feature type="compositionally biased region" description="Pro residues" evidence="3">
    <location>
        <begin position="378"/>
        <end position="389"/>
    </location>
</feature>
<reference evidence="5 6" key="1">
    <citation type="submission" date="2016-07" db="EMBL/GenBank/DDBJ databases">
        <title>Pervasive Adenine N6-methylation of Active Genes in Fungi.</title>
        <authorList>
            <consortium name="DOE Joint Genome Institute"/>
            <person name="Mondo S.J."/>
            <person name="Dannebaum R.O."/>
            <person name="Kuo R.C."/>
            <person name="Labutti K."/>
            <person name="Haridas S."/>
            <person name="Kuo A."/>
            <person name="Salamov A."/>
            <person name="Ahrendt S.R."/>
            <person name="Lipzen A."/>
            <person name="Sullivan W."/>
            <person name="Andreopoulos W.B."/>
            <person name="Clum A."/>
            <person name="Lindquist E."/>
            <person name="Daum C."/>
            <person name="Ramamoorthy G.K."/>
            <person name="Gryganskyi A."/>
            <person name="Culley D."/>
            <person name="Magnuson J.K."/>
            <person name="James T.Y."/>
            <person name="O'Malley M.A."/>
            <person name="Stajich J.E."/>
            <person name="Spatafora J.W."/>
            <person name="Visel A."/>
            <person name="Grigoriev I.V."/>
        </authorList>
    </citation>
    <scope>NUCLEOTIDE SEQUENCE [LARGE SCALE GENOMIC DNA]</scope>
    <source>
        <strain evidence="5 6">62-1032</strain>
    </source>
</reference>
<feature type="domain" description="RRM" evidence="4">
    <location>
        <begin position="192"/>
        <end position="265"/>
    </location>
</feature>
<keyword evidence="6" id="KW-1185">Reference proteome</keyword>
<dbReference type="InParanoid" id="A0A1Y2FQ13"/>
<dbReference type="OrthoDB" id="439808at2759"/>
<dbReference type="CDD" id="cd12524">
    <property type="entry name" value="RRM1_MEI2_like"/>
    <property type="match status" value="1"/>
</dbReference>
<proteinExistence type="predicted"/>
<evidence type="ECO:0000259" key="4">
    <source>
        <dbReference type="PROSITE" id="PS50102"/>
    </source>
</evidence>
<feature type="compositionally biased region" description="Gly residues" evidence="3">
    <location>
        <begin position="112"/>
        <end position="136"/>
    </location>
</feature>
<dbReference type="SUPFAM" id="SSF54928">
    <property type="entry name" value="RNA-binding domain, RBD"/>
    <property type="match status" value="1"/>
</dbReference>
<dbReference type="InterPro" id="IPR035979">
    <property type="entry name" value="RBD_domain_sf"/>
</dbReference>
<feature type="region of interest" description="Disordered" evidence="3">
    <location>
        <begin position="358"/>
        <end position="396"/>
    </location>
</feature>
<feature type="compositionally biased region" description="Low complexity" evidence="3">
    <location>
        <begin position="586"/>
        <end position="607"/>
    </location>
</feature>
<protein>
    <recommendedName>
        <fullName evidence="4">RRM domain-containing protein</fullName>
    </recommendedName>
</protein>
<dbReference type="Proteomes" id="UP000193467">
    <property type="component" value="Unassembled WGS sequence"/>
</dbReference>
<evidence type="ECO:0000256" key="3">
    <source>
        <dbReference type="SAM" id="MobiDB-lite"/>
    </source>
</evidence>
<dbReference type="CDD" id="cd12276">
    <property type="entry name" value="RRM2_MEI2_EAR1_like"/>
    <property type="match status" value="1"/>
</dbReference>
<feature type="compositionally biased region" description="Pro residues" evidence="3">
    <location>
        <begin position="470"/>
        <end position="480"/>
    </location>
</feature>
<feature type="compositionally biased region" description="Low complexity" evidence="3">
    <location>
        <begin position="520"/>
        <end position="549"/>
    </location>
</feature>
<feature type="compositionally biased region" description="Pro residues" evidence="3">
    <location>
        <begin position="563"/>
        <end position="572"/>
    </location>
</feature>
<evidence type="ECO:0000313" key="5">
    <source>
        <dbReference type="EMBL" id="ORY86068.1"/>
    </source>
</evidence>
<organism evidence="5 6">
    <name type="scientific">Leucosporidium creatinivorum</name>
    <dbReference type="NCBI Taxonomy" id="106004"/>
    <lineage>
        <taxon>Eukaryota</taxon>
        <taxon>Fungi</taxon>
        <taxon>Dikarya</taxon>
        <taxon>Basidiomycota</taxon>
        <taxon>Pucciniomycotina</taxon>
        <taxon>Microbotryomycetes</taxon>
        <taxon>Leucosporidiales</taxon>
        <taxon>Leucosporidium</taxon>
    </lineage>
</organism>
<dbReference type="InterPro" id="IPR012677">
    <property type="entry name" value="Nucleotide-bd_a/b_plait_sf"/>
</dbReference>
<dbReference type="PROSITE" id="PS50102">
    <property type="entry name" value="RRM"/>
    <property type="match status" value="1"/>
</dbReference>
<dbReference type="PANTHER" id="PTHR23189">
    <property type="entry name" value="RNA RECOGNITION MOTIF-CONTAINING"/>
    <property type="match status" value="1"/>
</dbReference>
<dbReference type="Gene3D" id="3.30.70.330">
    <property type="match status" value="1"/>
</dbReference>
<dbReference type="Pfam" id="PF00076">
    <property type="entry name" value="RRM_1"/>
    <property type="match status" value="1"/>
</dbReference>
<feature type="compositionally biased region" description="Basic and acidic residues" evidence="3">
    <location>
        <begin position="164"/>
        <end position="173"/>
    </location>
</feature>
<feature type="compositionally biased region" description="Gly residues" evidence="3">
    <location>
        <begin position="53"/>
        <end position="72"/>
    </location>
</feature>